<organism evidence="2 3">
    <name type="scientific">Candidatus Kaiserbacteria bacterium RIFCSPHIGHO2_01_FULL_48_10</name>
    <dbReference type="NCBI Taxonomy" id="1798476"/>
    <lineage>
        <taxon>Bacteria</taxon>
        <taxon>Candidatus Kaiseribacteriota</taxon>
    </lineage>
</organism>
<dbReference type="AlphaFoldDB" id="A0A1F6C5V0"/>
<dbReference type="SUPFAM" id="SSF82171">
    <property type="entry name" value="DPP6 N-terminal domain-like"/>
    <property type="match status" value="1"/>
</dbReference>
<sequence>MSLISDEIKKNPPESASRFFIIIPLVCFILIVAGGIFFLKPKQTPQLSNQNGNQNLAAAINTSVNRFVNSAGTVANQNTNQAIAVNTSATPNQNVNFFVQEDKAKSPESTNTPVVKKTSGNWVGIFQTADGFVKLTKEGFSKSFNLLDAQSRLSDFTTQYLQVASILGQPLFVAPRQNTQIQKAGEVVTWGIDGLGEKLLLRFSTDVIQTPVFSPDGTQMAFIGANMGQGGSNAQALSRTIWIYNLKDKSMSNILWDNQLYMITRLQWTPNGLFAISFSSIALFDPQTKKILYSSPTGTDVVISPDGTKYFDPKDDVIRTIPTGQAILIKGLRSASDALKAKLDFTLERAKAFSQDSKKLLLFERKYDLSEWHIVEFDIASQNLKQLATHLTSRQSSYFRALMYNPNDSRILLNVQQGDDDIVYELRSGSTTLNRLPHTDGSFFKGNFITWYQEP</sequence>
<gene>
    <name evidence="2" type="ORF">A2841_00180</name>
</gene>
<evidence type="ECO:0008006" key="4">
    <source>
        <dbReference type="Google" id="ProtNLM"/>
    </source>
</evidence>
<dbReference type="Proteomes" id="UP000178249">
    <property type="component" value="Unassembled WGS sequence"/>
</dbReference>
<dbReference type="EMBL" id="MFKP01000008">
    <property type="protein sequence ID" value="OGG44483.1"/>
    <property type="molecule type" value="Genomic_DNA"/>
</dbReference>
<protein>
    <recommendedName>
        <fullName evidence="4">Dipeptidylpeptidase IV N-terminal domain-containing protein</fullName>
    </recommendedName>
</protein>
<keyword evidence="1" id="KW-1133">Transmembrane helix</keyword>
<feature type="transmembrane region" description="Helical" evidence="1">
    <location>
        <begin position="20"/>
        <end position="39"/>
    </location>
</feature>
<evidence type="ECO:0000313" key="3">
    <source>
        <dbReference type="Proteomes" id="UP000178249"/>
    </source>
</evidence>
<reference evidence="2 3" key="1">
    <citation type="journal article" date="2016" name="Nat. Commun.">
        <title>Thousands of microbial genomes shed light on interconnected biogeochemical processes in an aquifer system.</title>
        <authorList>
            <person name="Anantharaman K."/>
            <person name="Brown C.T."/>
            <person name="Hug L.A."/>
            <person name="Sharon I."/>
            <person name="Castelle C.J."/>
            <person name="Probst A.J."/>
            <person name="Thomas B.C."/>
            <person name="Singh A."/>
            <person name="Wilkins M.J."/>
            <person name="Karaoz U."/>
            <person name="Brodie E.L."/>
            <person name="Williams K.H."/>
            <person name="Hubbard S.S."/>
            <person name="Banfield J.F."/>
        </authorList>
    </citation>
    <scope>NUCLEOTIDE SEQUENCE [LARGE SCALE GENOMIC DNA]</scope>
</reference>
<proteinExistence type="predicted"/>
<dbReference type="InterPro" id="IPR011042">
    <property type="entry name" value="6-blade_b-propeller_TolB-like"/>
</dbReference>
<name>A0A1F6C5V0_9BACT</name>
<keyword evidence="1" id="KW-0812">Transmembrane</keyword>
<comment type="caution">
    <text evidence="2">The sequence shown here is derived from an EMBL/GenBank/DDBJ whole genome shotgun (WGS) entry which is preliminary data.</text>
</comment>
<evidence type="ECO:0000256" key="1">
    <source>
        <dbReference type="SAM" id="Phobius"/>
    </source>
</evidence>
<accession>A0A1F6C5V0</accession>
<keyword evidence="1" id="KW-0472">Membrane</keyword>
<evidence type="ECO:0000313" key="2">
    <source>
        <dbReference type="EMBL" id="OGG44483.1"/>
    </source>
</evidence>
<dbReference type="Gene3D" id="2.120.10.30">
    <property type="entry name" value="TolB, C-terminal domain"/>
    <property type="match status" value="1"/>
</dbReference>